<dbReference type="InterPro" id="IPR005720">
    <property type="entry name" value="Dihydroorotate_DH_cat"/>
</dbReference>
<name>A0ABV9K7L8_9PORP</name>
<evidence type="ECO:0000256" key="1">
    <source>
        <dbReference type="ARBA" id="ARBA00001917"/>
    </source>
</evidence>
<keyword evidence="4" id="KW-0288">FMN</keyword>
<dbReference type="SUPFAM" id="SSF51395">
    <property type="entry name" value="FMN-linked oxidoreductases"/>
    <property type="match status" value="1"/>
</dbReference>
<dbReference type="PIRSF" id="PIRSF000164">
    <property type="entry name" value="DHO_oxidase"/>
    <property type="match status" value="1"/>
</dbReference>
<dbReference type="Pfam" id="PF01180">
    <property type="entry name" value="DHO_dh"/>
    <property type="match status" value="1"/>
</dbReference>
<evidence type="ECO:0000256" key="4">
    <source>
        <dbReference type="ARBA" id="ARBA00022643"/>
    </source>
</evidence>
<evidence type="ECO:0000313" key="8">
    <source>
        <dbReference type="EMBL" id="MFC4665983.1"/>
    </source>
</evidence>
<comment type="pathway">
    <text evidence="2">Pyrimidine metabolism; UMP biosynthesis via de novo pathway.</text>
</comment>
<organism evidence="8 9">
    <name type="scientific">Falsiporphyromonas endometrii</name>
    <dbReference type="NCBI Taxonomy" id="1387297"/>
    <lineage>
        <taxon>Bacteria</taxon>
        <taxon>Pseudomonadati</taxon>
        <taxon>Bacteroidota</taxon>
        <taxon>Bacteroidia</taxon>
        <taxon>Bacteroidales</taxon>
        <taxon>Porphyromonadaceae</taxon>
        <taxon>Falsiporphyromonas</taxon>
    </lineage>
</organism>
<dbReference type="PANTHER" id="PTHR48109">
    <property type="entry name" value="DIHYDROOROTATE DEHYDROGENASE (QUINONE), MITOCHONDRIAL-RELATED"/>
    <property type="match status" value="1"/>
</dbReference>
<dbReference type="Gene3D" id="3.20.20.70">
    <property type="entry name" value="Aldolase class I"/>
    <property type="match status" value="1"/>
</dbReference>
<keyword evidence="3" id="KW-0285">Flavoprotein</keyword>
<dbReference type="InterPro" id="IPR012135">
    <property type="entry name" value="Dihydroorotate_DH_1_2"/>
</dbReference>
<protein>
    <submittedName>
        <fullName evidence="8">Dihydroorotate dehydrogenase-like protein</fullName>
    </submittedName>
</protein>
<dbReference type="NCBIfam" id="NF005741">
    <property type="entry name" value="PRK07565.1"/>
    <property type="match status" value="1"/>
</dbReference>
<dbReference type="InterPro" id="IPR050074">
    <property type="entry name" value="DHO_dehydrogenase"/>
</dbReference>
<dbReference type="InterPro" id="IPR013785">
    <property type="entry name" value="Aldolase_TIM"/>
</dbReference>
<sequence>MVDITTTYAGLKLKNPIIAASSGLTATLEKVQKLVDNGVGAIVLKSLFEEQIEMQGASMMETSDYPEAADYIAEYVKSEEIAKYLELIKNIKSACDVPVIASINCFRADAWTDFAKNIESAGADAIELNVMRLETDLFAASDNFESQYIDIVKGIASQVKIPVTVKLSSHISNIPALIDKLRAAGAKGVVLFNRSYRTDVNIENECLTSGKIFTTEADLHDSLRYIGLTSAVVKKISYCASTGVHSAEAAIKAILVGADAVQMCSAIYKEGPEVIGKVLKGIEEWMQRKGYQTVEEFRGRLNASDIKSATMFERMQFMKYFSKSK</sequence>
<feature type="domain" description="Dihydroorotate dehydrogenase catalytic" evidence="7">
    <location>
        <begin position="5"/>
        <end position="286"/>
    </location>
</feature>
<dbReference type="PANTHER" id="PTHR48109:SF3">
    <property type="entry name" value="SLL0744 PROTEIN"/>
    <property type="match status" value="1"/>
</dbReference>
<accession>A0ABV9K7L8</accession>
<evidence type="ECO:0000256" key="6">
    <source>
        <dbReference type="ARBA" id="ARBA00023002"/>
    </source>
</evidence>
<evidence type="ECO:0000256" key="2">
    <source>
        <dbReference type="ARBA" id="ARBA00004725"/>
    </source>
</evidence>
<evidence type="ECO:0000256" key="3">
    <source>
        <dbReference type="ARBA" id="ARBA00022630"/>
    </source>
</evidence>
<dbReference type="Proteomes" id="UP001596020">
    <property type="component" value="Unassembled WGS sequence"/>
</dbReference>
<dbReference type="EMBL" id="JBHSGO010000162">
    <property type="protein sequence ID" value="MFC4665983.1"/>
    <property type="molecule type" value="Genomic_DNA"/>
</dbReference>
<evidence type="ECO:0000256" key="5">
    <source>
        <dbReference type="ARBA" id="ARBA00022975"/>
    </source>
</evidence>
<reference evidence="9" key="1">
    <citation type="journal article" date="2019" name="Int. J. Syst. Evol. Microbiol.">
        <title>The Global Catalogue of Microorganisms (GCM) 10K type strain sequencing project: providing services to taxonomists for standard genome sequencing and annotation.</title>
        <authorList>
            <consortium name="The Broad Institute Genomics Platform"/>
            <consortium name="The Broad Institute Genome Sequencing Center for Infectious Disease"/>
            <person name="Wu L."/>
            <person name="Ma J."/>
        </authorList>
    </citation>
    <scope>NUCLEOTIDE SEQUENCE [LARGE SCALE GENOMIC DNA]</scope>
    <source>
        <strain evidence="9">CGMCC 4.7357</strain>
    </source>
</reference>
<keyword evidence="6" id="KW-0560">Oxidoreductase</keyword>
<gene>
    <name evidence="8" type="ORF">ACFO3G_05140</name>
</gene>
<evidence type="ECO:0000313" key="9">
    <source>
        <dbReference type="Proteomes" id="UP001596020"/>
    </source>
</evidence>
<keyword evidence="9" id="KW-1185">Reference proteome</keyword>
<dbReference type="RefSeq" id="WP_380078604.1">
    <property type="nucleotide sequence ID" value="NZ_JBHSGO010000162.1"/>
</dbReference>
<comment type="caution">
    <text evidence="8">The sequence shown here is derived from an EMBL/GenBank/DDBJ whole genome shotgun (WGS) entry which is preliminary data.</text>
</comment>
<evidence type="ECO:0000259" key="7">
    <source>
        <dbReference type="Pfam" id="PF01180"/>
    </source>
</evidence>
<comment type="cofactor">
    <cofactor evidence="1">
        <name>FMN</name>
        <dbReference type="ChEBI" id="CHEBI:58210"/>
    </cofactor>
</comment>
<proteinExistence type="predicted"/>
<keyword evidence="5" id="KW-0665">Pyrimidine biosynthesis</keyword>